<dbReference type="InterPro" id="IPR055247">
    <property type="entry name" value="InsJ-like_HTH"/>
</dbReference>
<dbReference type="InterPro" id="IPR050900">
    <property type="entry name" value="Transposase_IS3/IS150/IS904"/>
</dbReference>
<dbReference type="InterPro" id="IPR036397">
    <property type="entry name" value="RNaseH_sf"/>
</dbReference>
<dbReference type="PROSITE" id="PS50994">
    <property type="entry name" value="INTEGRASE"/>
    <property type="match status" value="1"/>
</dbReference>
<dbReference type="OrthoDB" id="9775203at2"/>
<gene>
    <name evidence="4" type="ORF">ERS852580_02755</name>
</gene>
<dbReference type="SUPFAM" id="SSF46689">
    <property type="entry name" value="Homeodomain-like"/>
    <property type="match status" value="1"/>
</dbReference>
<dbReference type="InterPro" id="IPR009057">
    <property type="entry name" value="Homeodomain-like_sf"/>
</dbReference>
<dbReference type="Pfam" id="PF13276">
    <property type="entry name" value="HTH_21"/>
    <property type="match status" value="1"/>
</dbReference>
<dbReference type="InterPro" id="IPR025948">
    <property type="entry name" value="HTH-like_dom"/>
</dbReference>
<dbReference type="InterPro" id="IPR048020">
    <property type="entry name" value="Transpos_IS3"/>
</dbReference>
<evidence type="ECO:0000256" key="2">
    <source>
        <dbReference type="SAM" id="Coils"/>
    </source>
</evidence>
<protein>
    <submittedName>
        <fullName evidence="4">Integrase core domain</fullName>
    </submittedName>
</protein>
<sequence length="452" mass="52868">MRYTQEQISTALVLLKATGSPDKVIQTLGYPSSPMLYHWRKKYPKYYDVPNQKHWRQAPTELKHDVIKRCIIKGEPVKLVAEEIGYTPSLIYKWIREYRGKGCFQPMKKTTANINVNPNDITSAEDINELKAQMLDMQMEIDILKETINVLKKDPGIDQTALTNREKAVIIDALKNKYSLPDLLKKLNLAKSSYYYQEKAIYAEDKYSDLRKRIIQLFHENRDIFGYRRIHMLLYREGIKVSEKVVRRIMKQEKLIIRRKRRQKYNSYKGEITPAVENVIDRDFHATKPNQKWLTDITEFSIKAGKVYLSPIIDCLDGMPVSWTIGTSPNAELANTMLRNAIATLKPNEKPIVHSDRGCHYRWPEWIQIMKEANLTRSMSKKGCSPDNSACEGFFGHLKTEMFYGHNWDEYSIEEFIQEINGYMRWYCKDRIKSTLEGLSPLDYRRSIGIAV</sequence>
<dbReference type="Gene3D" id="3.30.420.10">
    <property type="entry name" value="Ribonuclease H-like superfamily/Ribonuclease H"/>
    <property type="match status" value="1"/>
</dbReference>
<evidence type="ECO:0000259" key="3">
    <source>
        <dbReference type="PROSITE" id="PS50994"/>
    </source>
</evidence>
<evidence type="ECO:0000313" key="5">
    <source>
        <dbReference type="Proteomes" id="UP000095673"/>
    </source>
</evidence>
<proteinExistence type="predicted"/>
<dbReference type="AlphaFoldDB" id="A0A173V860"/>
<name>A0A173V860_9FIRM</name>
<dbReference type="Pfam" id="PF13333">
    <property type="entry name" value="rve_2"/>
    <property type="match status" value="1"/>
</dbReference>
<dbReference type="SUPFAM" id="SSF53098">
    <property type="entry name" value="Ribonuclease H-like"/>
    <property type="match status" value="1"/>
</dbReference>
<accession>A0A173V860</accession>
<comment type="function">
    <text evidence="1">Involved in the transposition of the insertion sequence.</text>
</comment>
<feature type="domain" description="Integrase catalytic" evidence="3">
    <location>
        <begin position="285"/>
        <end position="449"/>
    </location>
</feature>
<evidence type="ECO:0000313" key="4">
    <source>
        <dbReference type="EMBL" id="CUN23443.1"/>
    </source>
</evidence>
<dbReference type="GO" id="GO:0003676">
    <property type="term" value="F:nucleic acid binding"/>
    <property type="evidence" value="ECO:0007669"/>
    <property type="project" value="InterPro"/>
</dbReference>
<organism evidence="4 5">
    <name type="scientific">Agathobacter rectalis</name>
    <dbReference type="NCBI Taxonomy" id="39491"/>
    <lineage>
        <taxon>Bacteria</taxon>
        <taxon>Bacillati</taxon>
        <taxon>Bacillota</taxon>
        <taxon>Clostridia</taxon>
        <taxon>Lachnospirales</taxon>
        <taxon>Lachnospiraceae</taxon>
        <taxon>Agathobacter</taxon>
    </lineage>
</organism>
<dbReference type="InterPro" id="IPR001584">
    <property type="entry name" value="Integrase_cat-core"/>
</dbReference>
<dbReference type="GO" id="GO:0015074">
    <property type="term" value="P:DNA integration"/>
    <property type="evidence" value="ECO:0007669"/>
    <property type="project" value="InterPro"/>
</dbReference>
<dbReference type="EMBL" id="CYXM01000015">
    <property type="protein sequence ID" value="CUN23443.1"/>
    <property type="molecule type" value="Genomic_DNA"/>
</dbReference>
<feature type="coiled-coil region" evidence="2">
    <location>
        <begin position="127"/>
        <end position="154"/>
    </location>
</feature>
<dbReference type="PANTHER" id="PTHR46889">
    <property type="entry name" value="TRANSPOSASE INSF FOR INSERTION SEQUENCE IS3B-RELATED"/>
    <property type="match status" value="1"/>
</dbReference>
<dbReference type="NCBIfam" id="NF033516">
    <property type="entry name" value="transpos_IS3"/>
    <property type="match status" value="1"/>
</dbReference>
<keyword evidence="2" id="KW-0175">Coiled coil</keyword>
<dbReference type="Pfam" id="PF00665">
    <property type="entry name" value="rve"/>
    <property type="match status" value="1"/>
</dbReference>
<evidence type="ECO:0000256" key="1">
    <source>
        <dbReference type="ARBA" id="ARBA00002286"/>
    </source>
</evidence>
<dbReference type="Proteomes" id="UP000095673">
    <property type="component" value="Unassembled WGS sequence"/>
</dbReference>
<dbReference type="Pfam" id="PF13518">
    <property type="entry name" value="HTH_28"/>
    <property type="match status" value="1"/>
</dbReference>
<reference evidence="4 5" key="1">
    <citation type="submission" date="2015-09" db="EMBL/GenBank/DDBJ databases">
        <authorList>
            <consortium name="Pathogen Informatics"/>
        </authorList>
    </citation>
    <scope>NUCLEOTIDE SEQUENCE [LARGE SCALE GENOMIC DNA]</scope>
    <source>
        <strain evidence="4 5">2789STDY5834968</strain>
    </source>
</reference>
<dbReference type="InterPro" id="IPR012337">
    <property type="entry name" value="RNaseH-like_sf"/>
</dbReference>
<dbReference type="PANTHER" id="PTHR46889:SF4">
    <property type="entry name" value="TRANSPOSASE INSO FOR INSERTION SEQUENCE ELEMENT IS911B-RELATED"/>
    <property type="match status" value="1"/>
</dbReference>